<feature type="region of interest" description="Disordered" evidence="3">
    <location>
        <begin position="81"/>
        <end position="109"/>
    </location>
</feature>
<dbReference type="PANTHER" id="PTHR37534">
    <property type="entry name" value="TRANSCRIPTIONAL ACTIVATOR PROTEIN UGA3"/>
    <property type="match status" value="1"/>
</dbReference>
<name>W9Y4G6_9EURO</name>
<keyword evidence="5" id="KW-1185">Reference proteome</keyword>
<evidence type="ECO:0008006" key="6">
    <source>
        <dbReference type="Google" id="ProtNLM"/>
    </source>
</evidence>
<dbReference type="OrthoDB" id="4151057at2759"/>
<dbReference type="eggNOG" id="ENOG502SHX6">
    <property type="taxonomic scope" value="Eukaryota"/>
</dbReference>
<reference evidence="4 5" key="1">
    <citation type="submission" date="2013-03" db="EMBL/GenBank/DDBJ databases">
        <title>The Genome Sequence of Capronia coronata CBS 617.96.</title>
        <authorList>
            <consortium name="The Broad Institute Genomics Platform"/>
            <person name="Cuomo C."/>
            <person name="de Hoog S."/>
            <person name="Gorbushina A."/>
            <person name="Walker B."/>
            <person name="Young S.K."/>
            <person name="Zeng Q."/>
            <person name="Gargeya S."/>
            <person name="Fitzgerald M."/>
            <person name="Haas B."/>
            <person name="Abouelleil A."/>
            <person name="Allen A.W."/>
            <person name="Alvarado L."/>
            <person name="Arachchi H.M."/>
            <person name="Berlin A.M."/>
            <person name="Chapman S.B."/>
            <person name="Gainer-Dewar J."/>
            <person name="Goldberg J."/>
            <person name="Griggs A."/>
            <person name="Gujja S."/>
            <person name="Hansen M."/>
            <person name="Howarth C."/>
            <person name="Imamovic A."/>
            <person name="Ireland A."/>
            <person name="Larimer J."/>
            <person name="McCowan C."/>
            <person name="Murphy C."/>
            <person name="Pearson M."/>
            <person name="Poon T.W."/>
            <person name="Priest M."/>
            <person name="Roberts A."/>
            <person name="Saif S."/>
            <person name="Shea T."/>
            <person name="Sisk P."/>
            <person name="Sykes S."/>
            <person name="Wortman J."/>
            <person name="Nusbaum C."/>
            <person name="Birren B."/>
        </authorList>
    </citation>
    <scope>NUCLEOTIDE SEQUENCE [LARGE SCALE GENOMIC DNA]</scope>
    <source>
        <strain evidence="4 5">CBS 617.96</strain>
    </source>
</reference>
<dbReference type="AlphaFoldDB" id="W9Y4G6"/>
<comment type="subcellular location">
    <subcellularLocation>
        <location evidence="1">Nucleus</location>
    </subcellularLocation>
</comment>
<dbReference type="PANTHER" id="PTHR37534:SF46">
    <property type="entry name" value="ZN(II)2CYS6 TRANSCRIPTION FACTOR (EUROFUNG)"/>
    <property type="match status" value="1"/>
</dbReference>
<comment type="caution">
    <text evidence="4">The sequence shown here is derived from an EMBL/GenBank/DDBJ whole genome shotgun (WGS) entry which is preliminary data.</text>
</comment>
<dbReference type="STRING" id="1182541.W9Y4G6"/>
<protein>
    <recommendedName>
        <fullName evidence="6">Transcription factor domain-containing protein</fullName>
    </recommendedName>
</protein>
<evidence type="ECO:0000256" key="3">
    <source>
        <dbReference type="SAM" id="MobiDB-lite"/>
    </source>
</evidence>
<dbReference type="InterPro" id="IPR021858">
    <property type="entry name" value="Fun_TF"/>
</dbReference>
<evidence type="ECO:0000256" key="2">
    <source>
        <dbReference type="ARBA" id="ARBA00023242"/>
    </source>
</evidence>
<proteinExistence type="predicted"/>
<dbReference type="Proteomes" id="UP000019484">
    <property type="component" value="Unassembled WGS sequence"/>
</dbReference>
<dbReference type="GO" id="GO:0005634">
    <property type="term" value="C:nucleus"/>
    <property type="evidence" value="ECO:0007669"/>
    <property type="project" value="UniProtKB-SubCell"/>
</dbReference>
<evidence type="ECO:0000256" key="1">
    <source>
        <dbReference type="ARBA" id="ARBA00004123"/>
    </source>
</evidence>
<sequence length="565" mass="62208">MSKTPTDWMISGYPRWAYRLDEVDRQIANIDAIDSVTSPEVSVSIGPFGVFHARVPTLDELQGSDLDGACIPQLSIRAPLVDPCQRDSSPRQDFTETEPLTVRQSPDGLNGQLQLLPRRPEASPVPYGLNSSLFGDPVIHRLMDNYIRTVANLLPPLPHPENPYASIYVPKAMHGASNLLLGVGYSASEVPPSNVAIFYALLATSAFHLRGADMHGSSELDLTARHFRAKAFASLQKALQEPLGGGEDQALGSSSSASPSQGEAVISAMLTLITTDVMEGSMSEYWIHLDGVNRFARQLRSEVEESSRIDRLIAISSFLSTLANTTSINLLPIPWSDDGLVVPDLSYSNSLVTDGLEFAYGITPTLANLMRRVVVLSQHISYYVSNSLPFPPRLISACVSFSETLSQWSIDSEPLSDLLSGTEADIDVALLLAKNHILAFAHALRVYYHTRILPCPPADMQLYVDRVASHLTTIEEIKAGAGYDSNIAATITWPGFIASCEAERGRPREVWYRWWNGMIKYRIGNIAHLWNIVQEAWRLKDEEGSAEVPAWMPVLRRSGQRILAV</sequence>
<dbReference type="GeneID" id="19159527"/>
<feature type="compositionally biased region" description="Basic and acidic residues" evidence="3">
    <location>
        <begin position="84"/>
        <end position="94"/>
    </location>
</feature>
<dbReference type="RefSeq" id="XP_007723728.1">
    <property type="nucleotide sequence ID" value="XM_007725538.1"/>
</dbReference>
<accession>W9Y4G6</accession>
<gene>
    <name evidence="4" type="ORF">A1O1_04647</name>
</gene>
<evidence type="ECO:0000313" key="5">
    <source>
        <dbReference type="Proteomes" id="UP000019484"/>
    </source>
</evidence>
<dbReference type="EMBL" id="AMWN01000004">
    <property type="protein sequence ID" value="EXJ87722.1"/>
    <property type="molecule type" value="Genomic_DNA"/>
</dbReference>
<evidence type="ECO:0000313" key="4">
    <source>
        <dbReference type="EMBL" id="EXJ87722.1"/>
    </source>
</evidence>
<organism evidence="4 5">
    <name type="scientific">Capronia coronata CBS 617.96</name>
    <dbReference type="NCBI Taxonomy" id="1182541"/>
    <lineage>
        <taxon>Eukaryota</taxon>
        <taxon>Fungi</taxon>
        <taxon>Dikarya</taxon>
        <taxon>Ascomycota</taxon>
        <taxon>Pezizomycotina</taxon>
        <taxon>Eurotiomycetes</taxon>
        <taxon>Chaetothyriomycetidae</taxon>
        <taxon>Chaetothyriales</taxon>
        <taxon>Herpotrichiellaceae</taxon>
        <taxon>Capronia</taxon>
    </lineage>
</organism>
<dbReference type="HOGENOM" id="CLU_009030_2_2_1"/>
<keyword evidence="2" id="KW-0539">Nucleus</keyword>
<dbReference type="Pfam" id="PF11951">
    <property type="entry name" value="Fungal_trans_2"/>
    <property type="match status" value="1"/>
</dbReference>